<dbReference type="Proteomes" id="UP000683559">
    <property type="component" value="Chromosome"/>
</dbReference>
<evidence type="ECO:0000259" key="9">
    <source>
        <dbReference type="PROSITE" id="PS50110"/>
    </source>
</evidence>
<keyword evidence="3 5" id="KW-0597">Phosphoprotein</keyword>
<name>A0ABX8LJ45_9BACT</name>
<dbReference type="InterPro" id="IPR003594">
    <property type="entry name" value="HATPase_dom"/>
</dbReference>
<dbReference type="CDD" id="cd17546">
    <property type="entry name" value="REC_hyHK_CKI1_RcsC-like"/>
    <property type="match status" value="1"/>
</dbReference>
<dbReference type="SMART" id="SM00062">
    <property type="entry name" value="PBPb"/>
    <property type="match status" value="1"/>
</dbReference>
<dbReference type="Pfam" id="PF00497">
    <property type="entry name" value="SBP_bac_3"/>
    <property type="match status" value="1"/>
</dbReference>
<feature type="domain" description="Histidine kinase" evidence="8">
    <location>
        <begin position="375"/>
        <end position="595"/>
    </location>
</feature>
<evidence type="ECO:0000313" key="10">
    <source>
        <dbReference type="EMBL" id="QXE89580.1"/>
    </source>
</evidence>
<dbReference type="Pfam" id="PF00512">
    <property type="entry name" value="HisKA"/>
    <property type="match status" value="1"/>
</dbReference>
<dbReference type="EC" id="2.7.13.3" evidence="2"/>
<dbReference type="InterPro" id="IPR001638">
    <property type="entry name" value="Solute-binding_3/MltF_N"/>
</dbReference>
<feature type="modified residue" description="4-aspartylphosphate" evidence="5">
    <location>
        <position position="670"/>
    </location>
</feature>
<reference evidence="10 11" key="1">
    <citation type="submission" date="2021-06" db="EMBL/GenBank/DDBJ databases">
        <title>Gemonas diversity in paddy soil.</title>
        <authorList>
            <person name="Liu G."/>
        </authorList>
    </citation>
    <scope>NUCLEOTIDE SEQUENCE [LARGE SCALE GENOMIC DNA]</scope>
    <source>
        <strain evidence="10 11">RG2</strain>
    </source>
</reference>
<dbReference type="CDD" id="cd13704">
    <property type="entry name" value="PBP2_HisK"/>
    <property type="match status" value="1"/>
</dbReference>
<dbReference type="PROSITE" id="PS50109">
    <property type="entry name" value="HIS_KIN"/>
    <property type="match status" value="1"/>
</dbReference>
<keyword evidence="7" id="KW-0812">Transmembrane</keyword>
<dbReference type="PANTHER" id="PTHR45339">
    <property type="entry name" value="HYBRID SIGNAL TRANSDUCTION HISTIDINE KINASE J"/>
    <property type="match status" value="1"/>
</dbReference>
<evidence type="ECO:0000256" key="5">
    <source>
        <dbReference type="PROSITE-ProRule" id="PRU00169"/>
    </source>
</evidence>
<evidence type="ECO:0000256" key="2">
    <source>
        <dbReference type="ARBA" id="ARBA00012438"/>
    </source>
</evidence>
<dbReference type="PANTHER" id="PTHR45339:SF1">
    <property type="entry name" value="HYBRID SIGNAL TRANSDUCTION HISTIDINE KINASE J"/>
    <property type="match status" value="1"/>
</dbReference>
<dbReference type="Pfam" id="PF02518">
    <property type="entry name" value="HATPase_c"/>
    <property type="match status" value="1"/>
</dbReference>
<evidence type="ECO:0000256" key="7">
    <source>
        <dbReference type="SAM" id="Phobius"/>
    </source>
</evidence>
<keyword evidence="7" id="KW-0472">Membrane</keyword>
<dbReference type="EMBL" id="CP077683">
    <property type="protein sequence ID" value="QXE89580.1"/>
    <property type="molecule type" value="Genomic_DNA"/>
</dbReference>
<dbReference type="InterPro" id="IPR001789">
    <property type="entry name" value="Sig_transdc_resp-reg_receiver"/>
</dbReference>
<dbReference type="SMART" id="SM00387">
    <property type="entry name" value="HATPase_c"/>
    <property type="match status" value="1"/>
</dbReference>
<organism evidence="10 11">
    <name type="scientific">Geomonas subterranea</name>
    <dbReference type="NCBI Taxonomy" id="2847989"/>
    <lineage>
        <taxon>Bacteria</taxon>
        <taxon>Pseudomonadati</taxon>
        <taxon>Thermodesulfobacteriota</taxon>
        <taxon>Desulfuromonadia</taxon>
        <taxon>Geobacterales</taxon>
        <taxon>Geobacteraceae</taxon>
        <taxon>Geomonas</taxon>
    </lineage>
</organism>
<dbReference type="InterPro" id="IPR003661">
    <property type="entry name" value="HisK_dim/P_dom"/>
</dbReference>
<accession>A0ABX8LJ45</accession>
<comment type="catalytic activity">
    <reaction evidence="1">
        <text>ATP + protein L-histidine = ADP + protein N-phospho-L-histidine.</text>
        <dbReference type="EC" id="2.7.13.3"/>
    </reaction>
</comment>
<keyword evidence="4" id="KW-0902">Two-component regulatory system</keyword>
<evidence type="ECO:0000256" key="3">
    <source>
        <dbReference type="ARBA" id="ARBA00022553"/>
    </source>
</evidence>
<keyword evidence="7" id="KW-1133">Transmembrane helix</keyword>
<sequence length="833" mass="91763">MTAPPSVEKLPRWTNAFRFVAGPLLTHPAVFLVFCLLLILTCTCLFPAAAGASGRTVTVGVYENPPKIFTSDAGKPTGIFIDLIEQIAEKEGWRMRYVPGTWSEGLERLQRGEIDLMPDVAYTAEREKIYVFNKVPILSGWSQVYARKGSGIQSILDLNGKRVAGLEKTIQLETVDRLARSFGLKVTLVPVSNYKTEFQMIAAGQVDAGVTNRYYGLMFARKSGLEDTPIMFDPAPYLFAAQKPASGESLQLLEAIDRHLAEMKNDPQSAYYTILKRWTSEEVDWKLPLWLQFLGPVLGVALLMSIVGGIVLKHQVKARTRELQLVNQEMEQRVEERTYSLQEANLKLRATMEELAVAKEGAEAANRAKSLFLANMSHEIRTPLNAVLGFSQIVLHDPKLSPENRHNLETVNRSGEHLLALINDVLDMAKIESGRVTVEKAPFDLPGLLREETELLTPKALAKGLQLVLETQPDLCRYVMGDAGKLRQIVINLLGNAIKFTQKGGVSLRARTSVRDGGLWLEVEVQDSGPGIAPEDIQNVFGAFEQAEMGRRTEGGTGLGLAISRQYSRLMGGDLTVTSQPGHGACFHLTLPVAEAERPAATAWGELPRIARLKAGQQAWRVLVVDDRDTNREILVKMLSPVGFETMEAKDGESAVELFMTHAPHLVLMDVVMPVMDGREATRRIRALPEGRDVTIIAVSASVFEEQLREVMEAGADDFLRKPFREEELLEKIARLLPAQFAYDGAEPRPTAQEGGLSEQGFVEVLGTMSQELREALIAAASELDRGRVVALLAELAAVAPEVAGRLLGHAESYRFDLIEEALLRYPGAGGRG</sequence>
<feature type="coiled-coil region" evidence="6">
    <location>
        <begin position="313"/>
        <end position="361"/>
    </location>
</feature>
<keyword evidence="11" id="KW-1185">Reference proteome</keyword>
<gene>
    <name evidence="10" type="ORF">KP001_14170</name>
</gene>
<evidence type="ECO:0000313" key="11">
    <source>
        <dbReference type="Proteomes" id="UP000683559"/>
    </source>
</evidence>
<evidence type="ECO:0000259" key="8">
    <source>
        <dbReference type="PROSITE" id="PS50109"/>
    </source>
</evidence>
<evidence type="ECO:0000256" key="6">
    <source>
        <dbReference type="SAM" id="Coils"/>
    </source>
</evidence>
<proteinExistence type="predicted"/>
<evidence type="ECO:0000256" key="4">
    <source>
        <dbReference type="ARBA" id="ARBA00023012"/>
    </source>
</evidence>
<feature type="domain" description="Response regulatory" evidence="9">
    <location>
        <begin position="621"/>
        <end position="737"/>
    </location>
</feature>
<dbReference type="SMART" id="SM00388">
    <property type="entry name" value="HisKA"/>
    <property type="match status" value="1"/>
</dbReference>
<evidence type="ECO:0000256" key="1">
    <source>
        <dbReference type="ARBA" id="ARBA00000085"/>
    </source>
</evidence>
<dbReference type="CDD" id="cd16922">
    <property type="entry name" value="HATPase_EvgS-ArcB-TorS-like"/>
    <property type="match status" value="1"/>
</dbReference>
<keyword evidence="6" id="KW-0175">Coiled coil</keyword>
<dbReference type="InterPro" id="IPR005467">
    <property type="entry name" value="His_kinase_dom"/>
</dbReference>
<dbReference type="SMART" id="SM00448">
    <property type="entry name" value="REC"/>
    <property type="match status" value="1"/>
</dbReference>
<dbReference type="Pfam" id="PF00072">
    <property type="entry name" value="Response_reg"/>
    <property type="match status" value="1"/>
</dbReference>
<dbReference type="PROSITE" id="PS50110">
    <property type="entry name" value="RESPONSE_REGULATORY"/>
    <property type="match status" value="1"/>
</dbReference>
<feature type="transmembrane region" description="Helical" evidence="7">
    <location>
        <begin position="289"/>
        <end position="312"/>
    </location>
</feature>
<dbReference type="CDD" id="cd00082">
    <property type="entry name" value="HisKA"/>
    <property type="match status" value="1"/>
</dbReference>
<protein>
    <recommendedName>
        <fullName evidence="2">histidine kinase</fullName>
        <ecNumber evidence="2">2.7.13.3</ecNumber>
    </recommendedName>
</protein>